<name>A0ABP8W273_9PSEU</name>
<dbReference type="Proteomes" id="UP001500325">
    <property type="component" value="Unassembled WGS sequence"/>
</dbReference>
<reference evidence="7" key="1">
    <citation type="journal article" date="2019" name="Int. J. Syst. Evol. Microbiol.">
        <title>The Global Catalogue of Microorganisms (GCM) 10K type strain sequencing project: providing services to taxonomists for standard genome sequencing and annotation.</title>
        <authorList>
            <consortium name="The Broad Institute Genomics Platform"/>
            <consortium name="The Broad Institute Genome Sequencing Center for Infectious Disease"/>
            <person name="Wu L."/>
            <person name="Ma J."/>
        </authorList>
    </citation>
    <scope>NUCLEOTIDE SEQUENCE [LARGE SCALE GENOMIC DNA]</scope>
    <source>
        <strain evidence="7">JCM 18055</strain>
    </source>
</reference>
<dbReference type="Gene3D" id="3.40.50.10860">
    <property type="entry name" value="Leucine Dehydrogenase, chain A, domain 1"/>
    <property type="match status" value="1"/>
</dbReference>
<dbReference type="NCBIfam" id="NF009201">
    <property type="entry name" value="PRK12549.1"/>
    <property type="match status" value="1"/>
</dbReference>
<keyword evidence="7" id="KW-1185">Reference proteome</keyword>
<evidence type="ECO:0000313" key="7">
    <source>
        <dbReference type="Proteomes" id="UP001500325"/>
    </source>
</evidence>
<dbReference type="InterPro" id="IPR046346">
    <property type="entry name" value="Aminoacid_DH-like_N_sf"/>
</dbReference>
<dbReference type="EMBL" id="BAABIC010000002">
    <property type="protein sequence ID" value="GAA4678261.1"/>
    <property type="molecule type" value="Genomic_DNA"/>
</dbReference>
<evidence type="ECO:0000256" key="1">
    <source>
        <dbReference type="ARBA" id="ARBA00004871"/>
    </source>
</evidence>
<feature type="domain" description="SDH C-terminal" evidence="5">
    <location>
        <begin position="264"/>
        <end position="289"/>
    </location>
</feature>
<feature type="binding site" evidence="3">
    <location>
        <position position="240"/>
    </location>
    <ligand>
        <name>shikimate</name>
        <dbReference type="ChEBI" id="CHEBI:36208"/>
    </ligand>
</feature>
<feature type="binding site" evidence="3">
    <location>
        <position position="120"/>
    </location>
    <ligand>
        <name>shikimate</name>
        <dbReference type="ChEBI" id="CHEBI:36208"/>
    </ligand>
</feature>
<organism evidence="6 7">
    <name type="scientific">Pseudonocardia yuanmonensis</name>
    <dbReference type="NCBI Taxonomy" id="1095914"/>
    <lineage>
        <taxon>Bacteria</taxon>
        <taxon>Bacillati</taxon>
        <taxon>Actinomycetota</taxon>
        <taxon>Actinomycetes</taxon>
        <taxon>Pseudonocardiales</taxon>
        <taxon>Pseudonocardiaceae</taxon>
        <taxon>Pseudonocardia</taxon>
    </lineage>
</organism>
<comment type="caution">
    <text evidence="3">Lacks conserved residue(s) required for the propagation of feature annotation.</text>
</comment>
<feature type="binding site" evidence="3">
    <location>
        <position position="261"/>
    </location>
    <ligand>
        <name>NADP(+)</name>
        <dbReference type="ChEBI" id="CHEBI:58349"/>
    </ligand>
</feature>
<dbReference type="SUPFAM" id="SSF53223">
    <property type="entry name" value="Aminoacid dehydrogenase-like, N-terminal domain"/>
    <property type="match status" value="1"/>
</dbReference>
<feature type="binding site" evidence="3">
    <location>
        <position position="105"/>
    </location>
    <ligand>
        <name>shikimate</name>
        <dbReference type="ChEBI" id="CHEBI:36208"/>
    </ligand>
</feature>
<keyword evidence="2 3" id="KW-0057">Aromatic amino acid biosynthesis</keyword>
<dbReference type="Gene3D" id="3.40.50.720">
    <property type="entry name" value="NAD(P)-binding Rossmann-like Domain"/>
    <property type="match status" value="1"/>
</dbReference>
<protein>
    <recommendedName>
        <fullName evidence="3">Shikimate dehydrogenase (NADP(+))</fullName>
        <shortName evidence="3">SDH</shortName>
        <ecNumber evidence="3">1.1.1.25</ecNumber>
    </recommendedName>
</protein>
<dbReference type="NCBIfam" id="NF001319">
    <property type="entry name" value="PRK00258.3-3"/>
    <property type="match status" value="1"/>
</dbReference>
<comment type="caution">
    <text evidence="6">The sequence shown here is derived from an EMBL/GenBank/DDBJ whole genome shotgun (WGS) entry which is preliminary data.</text>
</comment>
<keyword evidence="3" id="KW-0028">Amino-acid biosynthesis</keyword>
<sequence length="309" mass="31871">MFQDRTAPDGPAARRLLTGLIGAGIGPSLSPALHEREARELGLDCTYTRFDLDELDLPAEAVGDLLARARAEGRAGVNVTHPCKQLVIRHLDELSPDAAAIGAVNTVVFHGDRTVGHNTDWSGFRDGFVAGLPGVRLDEVVLLGAGGAGAAAAHALLSLGVGTLSVLDVDATRAGRLADALSGRFGPARARGGAVADLGRRLAAADGLVHATPVGMAEHPGLPLPAAMLRPELWVAEIVYRPLETALLRAARARGCRTLDGGRMAVHQAAEALRLFSGVDPDPARMLRHLAELVGAETVGAGGGAGRVA</sequence>
<dbReference type="EC" id="1.1.1.25" evidence="3"/>
<evidence type="ECO:0000259" key="5">
    <source>
        <dbReference type="Pfam" id="PF18317"/>
    </source>
</evidence>
<feature type="binding site" evidence="3">
    <location>
        <position position="80"/>
    </location>
    <ligand>
        <name>shikimate</name>
        <dbReference type="ChEBI" id="CHEBI:36208"/>
    </ligand>
</feature>
<dbReference type="RefSeq" id="WP_345378575.1">
    <property type="nucleotide sequence ID" value="NZ_BAABIC010000002.1"/>
</dbReference>
<evidence type="ECO:0000256" key="2">
    <source>
        <dbReference type="ARBA" id="ARBA00023141"/>
    </source>
</evidence>
<comment type="pathway">
    <text evidence="1 3">Metabolic intermediate biosynthesis; chorismate biosynthesis; chorismate from D-erythrose 4-phosphate and phosphoenolpyruvate: step 4/7.</text>
</comment>
<dbReference type="HAMAP" id="MF_00222">
    <property type="entry name" value="Shikimate_DH_AroE"/>
    <property type="match status" value="1"/>
</dbReference>
<keyword evidence="3" id="KW-0521">NADP</keyword>
<dbReference type="Pfam" id="PF18317">
    <property type="entry name" value="SDH_C"/>
    <property type="match status" value="1"/>
</dbReference>
<dbReference type="PANTHER" id="PTHR21089:SF1">
    <property type="entry name" value="BIFUNCTIONAL 3-DEHYDROQUINATE DEHYDRATASE_SHIKIMATE DEHYDROGENASE, CHLOROPLASTIC"/>
    <property type="match status" value="1"/>
</dbReference>
<dbReference type="Pfam" id="PF08501">
    <property type="entry name" value="Shikimate_dh_N"/>
    <property type="match status" value="1"/>
</dbReference>
<dbReference type="CDD" id="cd01065">
    <property type="entry name" value="NAD_bind_Shikimate_DH"/>
    <property type="match status" value="1"/>
</dbReference>
<evidence type="ECO:0000256" key="3">
    <source>
        <dbReference type="HAMAP-Rule" id="MF_00222"/>
    </source>
</evidence>
<accession>A0ABP8W273</accession>
<gene>
    <name evidence="3" type="primary">aroE</name>
    <name evidence="6" type="ORF">GCM10023215_08980</name>
</gene>
<dbReference type="SUPFAM" id="SSF51735">
    <property type="entry name" value="NAD(P)-binding Rossmann-fold domains"/>
    <property type="match status" value="1"/>
</dbReference>
<feature type="active site" description="Proton acceptor" evidence="3">
    <location>
        <position position="84"/>
    </location>
</feature>
<dbReference type="InterPro" id="IPR041121">
    <property type="entry name" value="SDH_C"/>
</dbReference>
<proteinExistence type="inferred from homology"/>
<dbReference type="PANTHER" id="PTHR21089">
    <property type="entry name" value="SHIKIMATE DEHYDROGENASE"/>
    <property type="match status" value="1"/>
</dbReference>
<evidence type="ECO:0000259" key="4">
    <source>
        <dbReference type="Pfam" id="PF08501"/>
    </source>
</evidence>
<dbReference type="InterPro" id="IPR022893">
    <property type="entry name" value="Shikimate_DH_fam"/>
</dbReference>
<feature type="binding site" evidence="3">
    <location>
        <begin position="28"/>
        <end position="30"/>
    </location>
    <ligand>
        <name>shikimate</name>
        <dbReference type="ChEBI" id="CHEBI:36208"/>
    </ligand>
</feature>
<feature type="binding site" evidence="3">
    <location>
        <begin position="144"/>
        <end position="148"/>
    </location>
    <ligand>
        <name>NADP(+)</name>
        <dbReference type="ChEBI" id="CHEBI:58349"/>
    </ligand>
</feature>
<evidence type="ECO:0000313" key="6">
    <source>
        <dbReference type="EMBL" id="GAA4678261.1"/>
    </source>
</evidence>
<comment type="function">
    <text evidence="3">Involved in the biosynthesis of the chorismate, which leads to the biosynthesis of aromatic amino acids. Catalyzes the reversible NADPH linked reduction of 3-dehydroshikimate (DHSA) to yield shikimate (SA).</text>
</comment>
<feature type="binding site" evidence="3">
    <location>
        <position position="238"/>
    </location>
    <ligand>
        <name>NADP(+)</name>
        <dbReference type="ChEBI" id="CHEBI:58349"/>
    </ligand>
</feature>
<dbReference type="InterPro" id="IPR013708">
    <property type="entry name" value="Shikimate_DH-bd_N"/>
</dbReference>
<comment type="catalytic activity">
    <reaction evidence="3">
        <text>shikimate + NADP(+) = 3-dehydroshikimate + NADPH + H(+)</text>
        <dbReference type="Rhea" id="RHEA:17737"/>
        <dbReference type="ChEBI" id="CHEBI:15378"/>
        <dbReference type="ChEBI" id="CHEBI:16630"/>
        <dbReference type="ChEBI" id="CHEBI:36208"/>
        <dbReference type="ChEBI" id="CHEBI:57783"/>
        <dbReference type="ChEBI" id="CHEBI:58349"/>
        <dbReference type="EC" id="1.1.1.25"/>
    </reaction>
</comment>
<feature type="domain" description="Shikimate dehydrogenase substrate binding N-terminal" evidence="4">
    <location>
        <begin position="20"/>
        <end position="107"/>
    </location>
</feature>
<dbReference type="InterPro" id="IPR036291">
    <property type="entry name" value="NAD(P)-bd_dom_sf"/>
</dbReference>
<comment type="similarity">
    <text evidence="3">Belongs to the shikimate dehydrogenase family.</text>
</comment>
<feature type="binding site" evidence="3">
    <location>
        <position position="268"/>
    </location>
    <ligand>
        <name>shikimate</name>
        <dbReference type="ChEBI" id="CHEBI:36208"/>
    </ligand>
</feature>
<keyword evidence="3" id="KW-0560">Oxidoreductase</keyword>
<comment type="subunit">
    <text evidence="3">Homodimer.</text>
</comment>